<comment type="caution">
    <text evidence="1">The sequence shown here is derived from an EMBL/GenBank/DDBJ whole genome shotgun (WGS) entry which is preliminary data.</text>
</comment>
<dbReference type="VEuPathDB" id="TriTrypDB:TcG_04465"/>
<dbReference type="VEuPathDB" id="TriTrypDB:C4B63_127g55"/>
<gene>
    <name evidence="1" type="ORF">C4B63_127g55</name>
</gene>
<dbReference type="VEuPathDB" id="TriTrypDB:TcCLB.508369.10"/>
<accession>A0A2V2UTX2</accession>
<evidence type="ECO:0000313" key="2">
    <source>
        <dbReference type="Proteomes" id="UP000246121"/>
    </source>
</evidence>
<dbReference type="VEuPathDB" id="TriTrypDB:TCSYLVIO_002775"/>
<dbReference type="VEuPathDB" id="TriTrypDB:TcBrA4_0120560"/>
<sequence length="204" mass="21504">MNSLGDRFRCVVALLSGDAGNDDNTAAYHVAIVMPAMGAAALEEEVTASTVAFGAANKMKIVDWGSDTAALLAAAHGPALAHVSLLRADAVAFADARQQLLAHHDPTLLLLELACEKATPFAAEYTAGDEWSWIRPPSSYFAELTESERDAAVCIPAVMRCSCPLVRATASLLSPSLWMSSAVTLNGMLREVGYKVGCLSKYGS</sequence>
<dbReference type="AlphaFoldDB" id="A0A2V2UTX2"/>
<reference evidence="1 2" key="1">
    <citation type="journal article" date="2018" name="Microb. Genom.">
        <title>Expanding an expanded genome: long-read sequencing of Trypanosoma cruzi.</title>
        <authorList>
            <person name="Berna L."/>
            <person name="Rodriguez M."/>
            <person name="Chiribao M.L."/>
            <person name="Parodi-Talice A."/>
            <person name="Pita S."/>
            <person name="Rijo G."/>
            <person name="Alvarez-Valin F."/>
            <person name="Robello C."/>
        </authorList>
    </citation>
    <scope>NUCLEOTIDE SEQUENCE [LARGE SCALE GENOMIC DNA]</scope>
    <source>
        <strain evidence="1 2">Dm28c</strain>
    </source>
</reference>
<protein>
    <submittedName>
        <fullName evidence="1">Uncharacterized protein</fullName>
    </submittedName>
</protein>
<proteinExistence type="predicted"/>
<dbReference type="VEuPathDB" id="TriTrypDB:TcCLB.507897.10"/>
<dbReference type="EMBL" id="PRFA01000127">
    <property type="protein sequence ID" value="PWU86278.1"/>
    <property type="molecule type" value="Genomic_DNA"/>
</dbReference>
<dbReference type="VEuPathDB" id="TriTrypDB:BCY84_00753"/>
<organism evidence="1 2">
    <name type="scientific">Trypanosoma cruzi</name>
    <dbReference type="NCBI Taxonomy" id="5693"/>
    <lineage>
        <taxon>Eukaryota</taxon>
        <taxon>Discoba</taxon>
        <taxon>Euglenozoa</taxon>
        <taxon>Kinetoplastea</taxon>
        <taxon>Metakinetoplastina</taxon>
        <taxon>Trypanosomatida</taxon>
        <taxon>Trypanosomatidae</taxon>
        <taxon>Trypanosoma</taxon>
        <taxon>Schizotrypanum</taxon>
    </lineage>
</organism>
<dbReference type="VEuPathDB" id="TriTrypDB:TcYC6_0103970"/>
<dbReference type="VEuPathDB" id="TriTrypDB:TcCL_NonESM03447"/>
<evidence type="ECO:0000313" key="1">
    <source>
        <dbReference type="EMBL" id="PWU86278.1"/>
    </source>
</evidence>
<dbReference type="VEuPathDB" id="TriTrypDB:ECC02_006771"/>
<dbReference type="VEuPathDB" id="TriTrypDB:C3747_103g138"/>
<dbReference type="Proteomes" id="UP000246121">
    <property type="component" value="Unassembled WGS sequence"/>
</dbReference>
<name>A0A2V2UTX2_TRYCR</name>